<dbReference type="AlphaFoldDB" id="A0A0D2WZ20"/>
<evidence type="ECO:0000313" key="2">
    <source>
        <dbReference type="Proteomes" id="UP000008743"/>
    </source>
</evidence>
<protein>
    <submittedName>
        <fullName evidence="1">Uncharacterized protein</fullName>
    </submittedName>
</protein>
<reference evidence="2" key="1">
    <citation type="submission" date="2011-02" db="EMBL/GenBank/DDBJ databases">
        <title>The Genome Sequence of Capsaspora owczarzaki ATCC 30864.</title>
        <authorList>
            <person name="Russ C."/>
            <person name="Cuomo C."/>
            <person name="Burger G."/>
            <person name="Gray M.W."/>
            <person name="Holland P.W.H."/>
            <person name="King N."/>
            <person name="Lang F.B.F."/>
            <person name="Roger A.J."/>
            <person name="Ruiz-Trillo I."/>
            <person name="Young S.K."/>
            <person name="Zeng Q."/>
            <person name="Gargeya S."/>
            <person name="Alvarado L."/>
            <person name="Berlin A."/>
            <person name="Chapman S.B."/>
            <person name="Chen Z."/>
            <person name="Freedman E."/>
            <person name="Gellesch M."/>
            <person name="Goldberg J."/>
            <person name="Griggs A."/>
            <person name="Gujja S."/>
            <person name="Heilman E."/>
            <person name="Heiman D."/>
            <person name="Howarth C."/>
            <person name="Mehta T."/>
            <person name="Neiman D."/>
            <person name="Pearson M."/>
            <person name="Roberts A."/>
            <person name="Saif S."/>
            <person name="Shea T."/>
            <person name="Shenoy N."/>
            <person name="Sisk P."/>
            <person name="Stolte C."/>
            <person name="Sykes S."/>
            <person name="White J."/>
            <person name="Yandava C."/>
            <person name="Haas B."/>
            <person name="Nusbaum C."/>
            <person name="Birren B."/>
        </authorList>
    </citation>
    <scope>NUCLEOTIDE SEQUENCE</scope>
    <source>
        <strain evidence="2">ATCC 30864</strain>
    </source>
</reference>
<name>A0A0D2WZ20_CAPO3</name>
<evidence type="ECO:0000313" key="1">
    <source>
        <dbReference type="EMBL" id="KJE98438.1"/>
    </source>
</evidence>
<dbReference type="EMBL" id="KE346428">
    <property type="protein sequence ID" value="KJE98438.1"/>
    <property type="molecule type" value="Genomic_DNA"/>
</dbReference>
<proteinExistence type="predicted"/>
<sequence>MDRNEIDEDQFDIEKTRLFHALKKSNRRVILTPQIDPTWLESLGIQHKRFASGHVIINANLADDSYQRFQDHFQVDLFEELLIKSNKAISGIMFNKLVKTIPVVRQTVSKESFVLSVGDGDQSVSDDGGHPID</sequence>
<keyword evidence="2" id="KW-1185">Reference proteome</keyword>
<dbReference type="Proteomes" id="UP000008743">
    <property type="component" value="Unassembled WGS sequence"/>
</dbReference>
<gene>
    <name evidence="1" type="ORF">CAOG_010246</name>
</gene>
<dbReference type="InParanoid" id="A0A0D2WZ20"/>
<accession>A0A0D2WZ20</accession>
<organism evidence="1 2">
    <name type="scientific">Capsaspora owczarzaki (strain ATCC 30864)</name>
    <dbReference type="NCBI Taxonomy" id="595528"/>
    <lineage>
        <taxon>Eukaryota</taxon>
        <taxon>Filasterea</taxon>
        <taxon>Capsaspora</taxon>
    </lineage>
</organism>